<comment type="caution">
    <text evidence="9">The sequence shown here is derived from an EMBL/GenBank/DDBJ whole genome shotgun (WGS) entry which is preliminary data.</text>
</comment>
<reference evidence="9 10" key="1">
    <citation type="submission" date="2018-04" db="EMBL/GenBank/DDBJ databases">
        <title>Genomic Encyclopedia of Type Strains, Phase IV (KMG-IV): sequencing the most valuable type-strain genomes for metagenomic binning, comparative biology and taxonomic classification.</title>
        <authorList>
            <person name="Goeker M."/>
        </authorList>
    </citation>
    <scope>NUCLEOTIDE SEQUENCE [LARGE SCALE GENOMIC DNA]</scope>
    <source>
        <strain evidence="9 10">DSM 20705</strain>
    </source>
</reference>
<dbReference type="InterPro" id="IPR038619">
    <property type="entry name" value="MraZ_sf"/>
</dbReference>
<feature type="domain" description="SpoVT-AbrB" evidence="8">
    <location>
        <begin position="93"/>
        <end position="136"/>
    </location>
</feature>
<dbReference type="GO" id="GO:0003700">
    <property type="term" value="F:DNA-binding transcription factor activity"/>
    <property type="evidence" value="ECO:0007669"/>
    <property type="project" value="UniProtKB-UniRule"/>
</dbReference>
<dbReference type="InterPro" id="IPR035642">
    <property type="entry name" value="MraZ_N"/>
</dbReference>
<dbReference type="PROSITE" id="PS51740">
    <property type="entry name" value="SPOVT_ABRB"/>
    <property type="match status" value="2"/>
</dbReference>
<dbReference type="PANTHER" id="PTHR34701">
    <property type="entry name" value="TRANSCRIPTIONAL REGULATOR MRAZ"/>
    <property type="match status" value="1"/>
</dbReference>
<keyword evidence="2 7" id="KW-0963">Cytoplasm</keyword>
<evidence type="ECO:0000256" key="5">
    <source>
        <dbReference type="ARBA" id="ARBA00023125"/>
    </source>
</evidence>
<evidence type="ECO:0000256" key="6">
    <source>
        <dbReference type="ARBA" id="ARBA00023163"/>
    </source>
</evidence>
<dbReference type="CDD" id="cd16320">
    <property type="entry name" value="MraZ_N"/>
    <property type="match status" value="1"/>
</dbReference>
<accession>A0A2U1E4B6</accession>
<comment type="subunit">
    <text evidence="7">Forms oligomers.</text>
</comment>
<dbReference type="InterPro" id="IPR037914">
    <property type="entry name" value="SpoVT-AbrB_sf"/>
</dbReference>
<keyword evidence="5 7" id="KW-0238">DNA-binding</keyword>
<comment type="similarity">
    <text evidence="7">Belongs to the MraZ family.</text>
</comment>
<proteinExistence type="inferred from homology"/>
<evidence type="ECO:0000256" key="3">
    <source>
        <dbReference type="ARBA" id="ARBA00022737"/>
    </source>
</evidence>
<evidence type="ECO:0000259" key="8">
    <source>
        <dbReference type="PROSITE" id="PS51740"/>
    </source>
</evidence>
<organism evidence="9 10">
    <name type="scientific">Ezakiella coagulans</name>
    <dbReference type="NCBI Taxonomy" id="46507"/>
    <lineage>
        <taxon>Bacteria</taxon>
        <taxon>Bacillati</taxon>
        <taxon>Bacillota</taxon>
        <taxon>Tissierellia</taxon>
        <taxon>Ezakiella</taxon>
    </lineage>
</organism>
<keyword evidence="3" id="KW-0677">Repeat</keyword>
<dbReference type="Proteomes" id="UP000245793">
    <property type="component" value="Unassembled WGS sequence"/>
</dbReference>
<keyword evidence="10" id="KW-1185">Reference proteome</keyword>
<evidence type="ECO:0000256" key="2">
    <source>
        <dbReference type="ARBA" id="ARBA00022490"/>
    </source>
</evidence>
<evidence type="ECO:0000256" key="7">
    <source>
        <dbReference type="HAMAP-Rule" id="MF_01008"/>
    </source>
</evidence>
<dbReference type="CDD" id="cd16321">
    <property type="entry name" value="MraZ_C"/>
    <property type="match status" value="1"/>
</dbReference>
<evidence type="ECO:0000256" key="4">
    <source>
        <dbReference type="ARBA" id="ARBA00023015"/>
    </source>
</evidence>
<evidence type="ECO:0000256" key="1">
    <source>
        <dbReference type="ARBA" id="ARBA00013860"/>
    </source>
</evidence>
<dbReference type="GO" id="GO:0005737">
    <property type="term" value="C:cytoplasm"/>
    <property type="evidence" value="ECO:0007669"/>
    <property type="project" value="UniProtKB-UniRule"/>
</dbReference>
<dbReference type="GO" id="GO:0009295">
    <property type="term" value="C:nucleoid"/>
    <property type="evidence" value="ECO:0007669"/>
    <property type="project" value="UniProtKB-SubCell"/>
</dbReference>
<name>A0A2U1E4B6_9FIRM</name>
<comment type="subcellular location">
    <subcellularLocation>
        <location evidence="7">Cytoplasm</location>
        <location evidence="7">Nucleoid</location>
    </subcellularLocation>
</comment>
<dbReference type="InterPro" id="IPR020603">
    <property type="entry name" value="MraZ_dom"/>
</dbReference>
<evidence type="ECO:0000313" key="9">
    <source>
        <dbReference type="EMBL" id="PVY94790.1"/>
    </source>
</evidence>
<dbReference type="AlphaFoldDB" id="A0A2U1E4B6"/>
<keyword evidence="6 7" id="KW-0804">Transcription</keyword>
<dbReference type="NCBIfam" id="TIGR00242">
    <property type="entry name" value="division/cell wall cluster transcriptional repressor MraZ"/>
    <property type="match status" value="1"/>
</dbReference>
<evidence type="ECO:0000313" key="10">
    <source>
        <dbReference type="Proteomes" id="UP000245793"/>
    </source>
</evidence>
<dbReference type="EMBL" id="QEKV01000003">
    <property type="protein sequence ID" value="PVY94790.1"/>
    <property type="molecule type" value="Genomic_DNA"/>
</dbReference>
<dbReference type="PANTHER" id="PTHR34701:SF1">
    <property type="entry name" value="TRANSCRIPTIONAL REGULATOR MRAZ"/>
    <property type="match status" value="1"/>
</dbReference>
<dbReference type="Gene3D" id="3.40.1550.20">
    <property type="entry name" value="Transcriptional regulator MraZ domain"/>
    <property type="match status" value="1"/>
</dbReference>
<dbReference type="SUPFAM" id="SSF89447">
    <property type="entry name" value="AbrB/MazE/MraZ-like"/>
    <property type="match status" value="1"/>
</dbReference>
<keyword evidence="4 7" id="KW-0805">Transcription regulation</keyword>
<gene>
    <name evidence="7" type="primary">mraZ</name>
    <name evidence="9" type="ORF">C7381_10327</name>
</gene>
<dbReference type="InterPro" id="IPR003444">
    <property type="entry name" value="MraZ"/>
</dbReference>
<feature type="domain" description="SpoVT-AbrB" evidence="8">
    <location>
        <begin position="22"/>
        <end position="64"/>
    </location>
</feature>
<dbReference type="InterPro" id="IPR007159">
    <property type="entry name" value="SpoVT-AbrB_dom"/>
</dbReference>
<dbReference type="GO" id="GO:2000143">
    <property type="term" value="P:negative regulation of DNA-templated transcription initiation"/>
    <property type="evidence" value="ECO:0007669"/>
    <property type="project" value="TreeGrafter"/>
</dbReference>
<dbReference type="HAMAP" id="MF_01008">
    <property type="entry name" value="MraZ"/>
    <property type="match status" value="1"/>
</dbReference>
<dbReference type="GO" id="GO:0000976">
    <property type="term" value="F:transcription cis-regulatory region binding"/>
    <property type="evidence" value="ECO:0007669"/>
    <property type="project" value="TreeGrafter"/>
</dbReference>
<dbReference type="InterPro" id="IPR035644">
    <property type="entry name" value="MraZ_C"/>
</dbReference>
<protein>
    <recommendedName>
        <fullName evidence="1 7">Transcriptional regulator MraZ</fullName>
    </recommendedName>
</protein>
<dbReference type="Pfam" id="PF02381">
    <property type="entry name" value="MraZ"/>
    <property type="match status" value="2"/>
</dbReference>
<sequence length="167" mass="18938">MALSGDMTDLDFASIENSMLGSYEHTVDGKGRLIIPSKLRSSLGDRFFVTIGLDHCLFAYNEENWLKFQNHISSLPLSKKDARRLQRSFFAMAADVTTDKQGRILIPAKLREYAGLDKDVVLLGLANRVEIWSKERYEDYNDFEDSEDALEEVMEKFNFGGGLDGDI</sequence>